<evidence type="ECO:0000256" key="1">
    <source>
        <dbReference type="SAM" id="SignalP"/>
    </source>
</evidence>
<organism evidence="2 3">
    <name type="scientific">Cladorrhinum samala</name>
    <dbReference type="NCBI Taxonomy" id="585594"/>
    <lineage>
        <taxon>Eukaryota</taxon>
        <taxon>Fungi</taxon>
        <taxon>Dikarya</taxon>
        <taxon>Ascomycota</taxon>
        <taxon>Pezizomycotina</taxon>
        <taxon>Sordariomycetes</taxon>
        <taxon>Sordariomycetidae</taxon>
        <taxon>Sordariales</taxon>
        <taxon>Podosporaceae</taxon>
        <taxon>Cladorrhinum</taxon>
    </lineage>
</organism>
<dbReference type="InterPro" id="IPR035810">
    <property type="entry name" value="PEBP_euk"/>
</dbReference>
<gene>
    <name evidence="2" type="ORF">QBC42DRAFT_340842</name>
</gene>
<dbReference type="PANTHER" id="PTHR11362:SF148">
    <property type="entry name" value="CARBOXYPEPTIDASE Y INHIBITOR"/>
    <property type="match status" value="1"/>
</dbReference>
<dbReference type="GO" id="GO:0005543">
    <property type="term" value="F:phospholipid binding"/>
    <property type="evidence" value="ECO:0007669"/>
    <property type="project" value="TreeGrafter"/>
</dbReference>
<dbReference type="CDD" id="cd00866">
    <property type="entry name" value="PEBP_euk"/>
    <property type="match status" value="1"/>
</dbReference>
<protein>
    <submittedName>
        <fullName evidence="2">Phosphatidylethanolamine-binding protein</fullName>
    </submittedName>
</protein>
<sequence>MVVLKPSLVLPLLLLTHAQAIPQHQHIMDSSATDPANKVRDELKEAEIIPTVVDDFTPSLLLSVSWPDTDQKAKLGNTLKPEDLKDTPSISLKPIASSDQLNISSETSIVVVATDPDAPSRDDPKWSEFCHWIAVTRSSTPDAMVLSLDRDKLRDVISYKPPGPPEKTGKHRYVFLALVPANGTTEELHLAKPGERKHWGFGEAVNGVRKWAGENGLIVVGANFIYAQNKKQ</sequence>
<reference evidence="2" key="2">
    <citation type="submission" date="2023-06" db="EMBL/GenBank/DDBJ databases">
        <authorList>
            <consortium name="Lawrence Berkeley National Laboratory"/>
            <person name="Mondo S.J."/>
            <person name="Hensen N."/>
            <person name="Bonometti L."/>
            <person name="Westerberg I."/>
            <person name="Brannstrom I.O."/>
            <person name="Guillou S."/>
            <person name="Cros-Aarteil S."/>
            <person name="Calhoun S."/>
            <person name="Haridas S."/>
            <person name="Kuo A."/>
            <person name="Pangilinan J."/>
            <person name="Riley R."/>
            <person name="Labutti K."/>
            <person name="Andreopoulos B."/>
            <person name="Lipzen A."/>
            <person name="Chen C."/>
            <person name="Yanf M."/>
            <person name="Daum C."/>
            <person name="Ng V."/>
            <person name="Clum A."/>
            <person name="Steindorff A."/>
            <person name="Ohm R."/>
            <person name="Martin F."/>
            <person name="Silar P."/>
            <person name="Natvig D."/>
            <person name="Lalanne C."/>
            <person name="Gautier V."/>
            <person name="Ament-Velasquez S.L."/>
            <person name="Kruys A."/>
            <person name="Hutchinson M.I."/>
            <person name="Powell A.J."/>
            <person name="Barry K."/>
            <person name="Miller A.N."/>
            <person name="Grigoriev I.V."/>
            <person name="Debuchy R."/>
            <person name="Gladieux P."/>
            <person name="Thoren M.H."/>
            <person name="Johannesson H."/>
        </authorList>
    </citation>
    <scope>NUCLEOTIDE SEQUENCE</scope>
    <source>
        <strain evidence="2">PSN324</strain>
    </source>
</reference>
<reference evidence="2" key="1">
    <citation type="journal article" date="2023" name="Mol. Phylogenet. Evol.">
        <title>Genome-scale phylogeny and comparative genomics of the fungal order Sordariales.</title>
        <authorList>
            <person name="Hensen N."/>
            <person name="Bonometti L."/>
            <person name="Westerberg I."/>
            <person name="Brannstrom I.O."/>
            <person name="Guillou S."/>
            <person name="Cros-Aarteil S."/>
            <person name="Calhoun S."/>
            <person name="Haridas S."/>
            <person name="Kuo A."/>
            <person name="Mondo S."/>
            <person name="Pangilinan J."/>
            <person name="Riley R."/>
            <person name="LaButti K."/>
            <person name="Andreopoulos B."/>
            <person name="Lipzen A."/>
            <person name="Chen C."/>
            <person name="Yan M."/>
            <person name="Daum C."/>
            <person name="Ng V."/>
            <person name="Clum A."/>
            <person name="Steindorff A."/>
            <person name="Ohm R.A."/>
            <person name="Martin F."/>
            <person name="Silar P."/>
            <person name="Natvig D.O."/>
            <person name="Lalanne C."/>
            <person name="Gautier V."/>
            <person name="Ament-Velasquez S.L."/>
            <person name="Kruys A."/>
            <person name="Hutchinson M.I."/>
            <person name="Powell A.J."/>
            <person name="Barry K."/>
            <person name="Miller A.N."/>
            <person name="Grigoriev I.V."/>
            <person name="Debuchy R."/>
            <person name="Gladieux P."/>
            <person name="Hiltunen Thoren M."/>
            <person name="Johannesson H."/>
        </authorList>
    </citation>
    <scope>NUCLEOTIDE SEQUENCE</scope>
    <source>
        <strain evidence="2">PSN324</strain>
    </source>
</reference>
<feature type="chain" id="PRO_5043945125" evidence="1">
    <location>
        <begin position="21"/>
        <end position="232"/>
    </location>
</feature>
<accession>A0AAV9HDG6</accession>
<dbReference type="AlphaFoldDB" id="A0AAV9HDG6"/>
<dbReference type="Proteomes" id="UP001321749">
    <property type="component" value="Unassembled WGS sequence"/>
</dbReference>
<dbReference type="GO" id="GO:0030162">
    <property type="term" value="P:regulation of proteolysis"/>
    <property type="evidence" value="ECO:0007669"/>
    <property type="project" value="TreeGrafter"/>
</dbReference>
<dbReference type="Gene3D" id="3.90.280.10">
    <property type="entry name" value="PEBP-like"/>
    <property type="match status" value="1"/>
</dbReference>
<keyword evidence="3" id="KW-1185">Reference proteome</keyword>
<evidence type="ECO:0000313" key="2">
    <source>
        <dbReference type="EMBL" id="KAK4458703.1"/>
    </source>
</evidence>
<name>A0AAV9HDG6_9PEZI</name>
<proteinExistence type="predicted"/>
<dbReference type="GO" id="GO:0046578">
    <property type="term" value="P:regulation of Ras protein signal transduction"/>
    <property type="evidence" value="ECO:0007669"/>
    <property type="project" value="TreeGrafter"/>
</dbReference>
<dbReference type="GO" id="GO:0030414">
    <property type="term" value="F:peptidase inhibitor activity"/>
    <property type="evidence" value="ECO:0007669"/>
    <property type="project" value="TreeGrafter"/>
</dbReference>
<dbReference type="Pfam" id="PF01161">
    <property type="entry name" value="PBP"/>
    <property type="match status" value="1"/>
</dbReference>
<dbReference type="EMBL" id="MU865059">
    <property type="protein sequence ID" value="KAK4458703.1"/>
    <property type="molecule type" value="Genomic_DNA"/>
</dbReference>
<evidence type="ECO:0000313" key="3">
    <source>
        <dbReference type="Proteomes" id="UP001321749"/>
    </source>
</evidence>
<dbReference type="SUPFAM" id="SSF49777">
    <property type="entry name" value="PEBP-like"/>
    <property type="match status" value="1"/>
</dbReference>
<comment type="caution">
    <text evidence="2">The sequence shown here is derived from an EMBL/GenBank/DDBJ whole genome shotgun (WGS) entry which is preliminary data.</text>
</comment>
<dbReference type="InterPro" id="IPR036610">
    <property type="entry name" value="PEBP-like_sf"/>
</dbReference>
<feature type="signal peptide" evidence="1">
    <location>
        <begin position="1"/>
        <end position="20"/>
    </location>
</feature>
<dbReference type="PANTHER" id="PTHR11362">
    <property type="entry name" value="PHOSPHATIDYLETHANOLAMINE-BINDING PROTEIN"/>
    <property type="match status" value="1"/>
</dbReference>
<keyword evidence="1" id="KW-0732">Signal</keyword>
<dbReference type="InterPro" id="IPR008914">
    <property type="entry name" value="PEBP"/>
</dbReference>